<gene>
    <name evidence="1" type="ORF">GBAR_LOCUS26298</name>
</gene>
<organism evidence="1 2">
    <name type="scientific">Geodia barretti</name>
    <name type="common">Barrett's horny sponge</name>
    <dbReference type="NCBI Taxonomy" id="519541"/>
    <lineage>
        <taxon>Eukaryota</taxon>
        <taxon>Metazoa</taxon>
        <taxon>Porifera</taxon>
        <taxon>Demospongiae</taxon>
        <taxon>Heteroscleromorpha</taxon>
        <taxon>Tetractinellida</taxon>
        <taxon>Astrophorina</taxon>
        <taxon>Geodiidae</taxon>
        <taxon>Geodia</taxon>
    </lineage>
</organism>
<dbReference type="AlphaFoldDB" id="A0AA35TI81"/>
<dbReference type="EMBL" id="CASHTH010003660">
    <property type="protein sequence ID" value="CAI8047572.1"/>
    <property type="molecule type" value="Genomic_DNA"/>
</dbReference>
<accession>A0AA35TI81</accession>
<reference evidence="1" key="1">
    <citation type="submission" date="2023-03" db="EMBL/GenBank/DDBJ databases">
        <authorList>
            <person name="Steffen K."/>
            <person name="Cardenas P."/>
        </authorList>
    </citation>
    <scope>NUCLEOTIDE SEQUENCE</scope>
</reference>
<comment type="caution">
    <text evidence="1">The sequence shown here is derived from an EMBL/GenBank/DDBJ whole genome shotgun (WGS) entry which is preliminary data.</text>
</comment>
<keyword evidence="2" id="KW-1185">Reference proteome</keyword>
<proteinExistence type="predicted"/>
<evidence type="ECO:0000313" key="1">
    <source>
        <dbReference type="EMBL" id="CAI8047572.1"/>
    </source>
</evidence>
<protein>
    <submittedName>
        <fullName evidence="1">Uncharacterized protein</fullName>
    </submittedName>
</protein>
<dbReference type="Proteomes" id="UP001174909">
    <property type="component" value="Unassembled WGS sequence"/>
</dbReference>
<name>A0AA35TI81_GEOBA</name>
<evidence type="ECO:0000313" key="2">
    <source>
        <dbReference type="Proteomes" id="UP001174909"/>
    </source>
</evidence>
<sequence length="165" mass="18817">MRTTLAKCPIVQWETAVFYFEQIAKESGLILFSGFYWLKLSNSSTPEKVYCNRETGYPEVSSCRLLFSYHPTAQSEYYTLLLRDGVRLVVYCDRDSGLPQPESCGQAYQLELPSGHYTLRPPPTNLALNYTVFCDMDHEQCGADGKWWTHIASLNMSTTQHPLAI</sequence>